<keyword evidence="1" id="KW-0472">Membrane</keyword>
<sequence>MSSLLQLSLDGKRFHGRWNESIGHCITTSEFNSELRRINCEYSRHWTRGRSLADISYALPFICIPFGILLIVLAFQQEKWYVGSPSASFVLVMLFQAIYSSRNCFVCLRGPRNGFVPFFPWNGALSLRKRFGSDSIC</sequence>
<protein>
    <submittedName>
        <fullName evidence="2">Uncharacterized protein</fullName>
    </submittedName>
</protein>
<dbReference type="AlphaFoldDB" id="A0A0H5QW03"/>
<dbReference type="EMBL" id="HACM01005726">
    <property type="protein sequence ID" value="CRZ06168.1"/>
    <property type="molecule type" value="Transcribed_RNA"/>
</dbReference>
<keyword evidence="1" id="KW-1133">Transmembrane helix</keyword>
<name>A0A0H5QW03_9EUKA</name>
<keyword evidence="1" id="KW-0812">Transmembrane</keyword>
<organism evidence="2">
    <name type="scientific">Spongospora subterranea</name>
    <dbReference type="NCBI Taxonomy" id="70186"/>
    <lineage>
        <taxon>Eukaryota</taxon>
        <taxon>Sar</taxon>
        <taxon>Rhizaria</taxon>
        <taxon>Endomyxa</taxon>
        <taxon>Phytomyxea</taxon>
        <taxon>Plasmodiophorida</taxon>
        <taxon>Plasmodiophoridae</taxon>
        <taxon>Spongospora</taxon>
    </lineage>
</organism>
<evidence type="ECO:0000256" key="1">
    <source>
        <dbReference type="SAM" id="Phobius"/>
    </source>
</evidence>
<proteinExistence type="predicted"/>
<feature type="transmembrane region" description="Helical" evidence="1">
    <location>
        <begin position="55"/>
        <end position="75"/>
    </location>
</feature>
<accession>A0A0H5QW03</accession>
<feature type="transmembrane region" description="Helical" evidence="1">
    <location>
        <begin position="81"/>
        <end position="99"/>
    </location>
</feature>
<evidence type="ECO:0000313" key="2">
    <source>
        <dbReference type="EMBL" id="CRZ06168.1"/>
    </source>
</evidence>
<reference evidence="2" key="1">
    <citation type="submission" date="2015-04" db="EMBL/GenBank/DDBJ databases">
        <title>The genome sequence of the plant pathogenic Rhizarian Plasmodiophora brassicae reveals insights in its biotrophic life cycle and the origin of chitin synthesis.</title>
        <authorList>
            <person name="Schwelm A."/>
            <person name="Fogelqvist J."/>
            <person name="Knaust A."/>
            <person name="Julke S."/>
            <person name="Lilja T."/>
            <person name="Dhandapani V."/>
            <person name="Bonilla-Rosso G."/>
            <person name="Karlsson M."/>
            <person name="Shevchenko A."/>
            <person name="Choi S.R."/>
            <person name="Kim H.G."/>
            <person name="Park J.Y."/>
            <person name="Lim Y.P."/>
            <person name="Ludwig-Muller J."/>
            <person name="Dixelius C."/>
        </authorList>
    </citation>
    <scope>NUCLEOTIDE SEQUENCE</scope>
    <source>
        <tissue evidence="2">Potato root galls</tissue>
    </source>
</reference>